<evidence type="ECO:0000256" key="1">
    <source>
        <dbReference type="SAM" id="MobiDB-lite"/>
    </source>
</evidence>
<evidence type="ECO:0000259" key="2">
    <source>
        <dbReference type="Pfam" id="PF06812"/>
    </source>
</evidence>
<dbReference type="NCBIfam" id="TIGR03363">
    <property type="entry name" value="VI_chp_8"/>
    <property type="match status" value="1"/>
</dbReference>
<dbReference type="PANTHER" id="PTHR37951">
    <property type="entry name" value="CYTOPLASMIC PROTEIN-RELATED"/>
    <property type="match status" value="1"/>
</dbReference>
<protein>
    <submittedName>
        <fullName evidence="3">Type VI secretion system protein ImpL/type VI secretion system protein ImpA</fullName>
    </submittedName>
</protein>
<proteinExistence type="predicted"/>
<feature type="domain" description="ImpA N-terminal" evidence="2">
    <location>
        <begin position="25"/>
        <end position="144"/>
    </location>
</feature>
<feature type="compositionally biased region" description="Acidic residues" evidence="1">
    <location>
        <begin position="289"/>
        <end position="301"/>
    </location>
</feature>
<dbReference type="InterPro" id="IPR017740">
    <property type="entry name" value="TssA-like"/>
</dbReference>
<dbReference type="AlphaFoldDB" id="A0A286GXW7"/>
<accession>A0A286GXW7</accession>
<sequence>MTSVVDPILALHRKVGLDITVLLRTIPGGDGGGEDIRYAPEMDALAELRREDAGGSQGVWQTTQKKADWKAVLQQGTALLAKRSKDLQVAVWVVQALVRLKGIKGLAAGLDMLVRLSRDHWAVLWPRPDGDDWEPRMAPFFWLDAQLPAEVLQVEATEPPEGTRIGLSYQEIVKGRKLRQLESNNHRAYEAALADGDRSPEAIDGVVEDTGDLFYIGLATDLAFVRRGLDRLCDTLDELAPEAESPSFSALTTLLRDYEAFVTGVLTMRGLETGEPAGGGGDDTGGDASDGDDMANDDAMVDDDDDAATFAALVGDGRRARGAADAGEAGVFALPPITDRSQAYRLLDHAADWLLAHEPHSPAPYLVKRAVSWEKASLRAVLLELMARGGDSEAILENLGIDQDGRPAGNTGAAGVGGRRAMHTLGDD</sequence>
<dbReference type="RefSeq" id="WP_097281182.1">
    <property type="nucleotide sequence ID" value="NZ_OCNJ01000012.1"/>
</dbReference>
<organism evidence="3 4">
    <name type="scientific">Caenispirillum bisanense</name>
    <dbReference type="NCBI Taxonomy" id="414052"/>
    <lineage>
        <taxon>Bacteria</taxon>
        <taxon>Pseudomonadati</taxon>
        <taxon>Pseudomonadota</taxon>
        <taxon>Alphaproteobacteria</taxon>
        <taxon>Rhodospirillales</taxon>
        <taxon>Novispirillaceae</taxon>
        <taxon>Caenispirillum</taxon>
    </lineage>
</organism>
<dbReference type="InterPro" id="IPR010657">
    <property type="entry name" value="ImpA_N"/>
</dbReference>
<keyword evidence="4" id="KW-1185">Reference proteome</keyword>
<dbReference type="Pfam" id="PF06812">
    <property type="entry name" value="ImpA_N"/>
    <property type="match status" value="1"/>
</dbReference>
<reference evidence="4" key="1">
    <citation type="submission" date="2017-09" db="EMBL/GenBank/DDBJ databases">
        <authorList>
            <person name="Varghese N."/>
            <person name="Submissions S."/>
        </authorList>
    </citation>
    <scope>NUCLEOTIDE SEQUENCE [LARGE SCALE GENOMIC DNA]</scope>
    <source>
        <strain evidence="4">USBA 140</strain>
    </source>
</reference>
<name>A0A286GXW7_9PROT</name>
<evidence type="ECO:0000313" key="3">
    <source>
        <dbReference type="EMBL" id="SOE00380.1"/>
    </source>
</evidence>
<dbReference type="EMBL" id="OCNJ01000012">
    <property type="protein sequence ID" value="SOE00380.1"/>
    <property type="molecule type" value="Genomic_DNA"/>
</dbReference>
<dbReference type="PANTHER" id="PTHR37951:SF1">
    <property type="entry name" value="TYPE VI SECRETION SYSTEM COMPONENT TSSA1"/>
    <property type="match status" value="1"/>
</dbReference>
<gene>
    <name evidence="3" type="ORF">SAMN05421508_11265</name>
</gene>
<dbReference type="Proteomes" id="UP000219621">
    <property type="component" value="Unassembled WGS sequence"/>
</dbReference>
<dbReference type="OrthoDB" id="9771118at2"/>
<evidence type="ECO:0000313" key="4">
    <source>
        <dbReference type="Proteomes" id="UP000219621"/>
    </source>
</evidence>
<feature type="region of interest" description="Disordered" evidence="1">
    <location>
        <begin position="271"/>
        <end position="301"/>
    </location>
</feature>